<evidence type="ECO:0000313" key="16">
    <source>
        <dbReference type="EMBL" id="CAD8759507.1"/>
    </source>
</evidence>
<dbReference type="PROSITE" id="PS50075">
    <property type="entry name" value="CARRIER"/>
    <property type="match status" value="1"/>
</dbReference>
<evidence type="ECO:0000259" key="15">
    <source>
        <dbReference type="PROSITE" id="PS50075"/>
    </source>
</evidence>
<name>A0A7S0UHG3_HEMAN</name>
<dbReference type="InterPro" id="IPR009081">
    <property type="entry name" value="PP-bd_ACP"/>
</dbReference>
<comment type="subcellular location">
    <subcellularLocation>
        <location evidence="1">Mitochondrion</location>
    </subcellularLocation>
</comment>
<comment type="pathway">
    <text evidence="2">Lipid metabolism; fatty acid biosynthesis.</text>
</comment>
<evidence type="ECO:0000256" key="11">
    <source>
        <dbReference type="ARBA" id="ARBA00023098"/>
    </source>
</evidence>
<evidence type="ECO:0000256" key="12">
    <source>
        <dbReference type="ARBA" id="ARBA00023128"/>
    </source>
</evidence>
<dbReference type="NCBIfam" id="TIGR00517">
    <property type="entry name" value="acyl_carrier"/>
    <property type="match status" value="1"/>
</dbReference>
<keyword evidence="8" id="KW-0276">Fatty acid metabolism</keyword>
<keyword evidence="6 14" id="KW-0444">Lipid biosynthesis</keyword>
<evidence type="ECO:0000256" key="5">
    <source>
        <dbReference type="ARBA" id="ARBA00022450"/>
    </source>
</evidence>
<feature type="domain" description="Carrier" evidence="15">
    <location>
        <begin position="57"/>
        <end position="132"/>
    </location>
</feature>
<evidence type="ECO:0000256" key="4">
    <source>
        <dbReference type="ARBA" id="ARBA00022448"/>
    </source>
</evidence>
<dbReference type="GO" id="GO:0000035">
    <property type="term" value="F:acyl binding"/>
    <property type="evidence" value="ECO:0007669"/>
    <property type="project" value="TreeGrafter"/>
</dbReference>
<evidence type="ECO:0000256" key="8">
    <source>
        <dbReference type="ARBA" id="ARBA00022832"/>
    </source>
</evidence>
<reference evidence="16" key="1">
    <citation type="submission" date="2021-01" db="EMBL/GenBank/DDBJ databases">
        <authorList>
            <person name="Corre E."/>
            <person name="Pelletier E."/>
            <person name="Niang G."/>
            <person name="Scheremetjew M."/>
            <person name="Finn R."/>
            <person name="Kale V."/>
            <person name="Holt S."/>
            <person name="Cochrane G."/>
            <person name="Meng A."/>
            <person name="Brown T."/>
            <person name="Cohen L."/>
        </authorList>
    </citation>
    <scope>NUCLEOTIDE SEQUENCE</scope>
    <source>
        <strain evidence="16">CCMP441</strain>
    </source>
</reference>
<sequence>MSSLRLLNSARLLRPAATSAARVAMGSPATRLAAMRPTFAPLALHQRGMASAFLPKEEVQERVISVVKNFQNVDPAKVTPEAHFTNDLGLDSLDTVEVVMAFEDEFAVEIPDAEAEKISTVGNAVEYIASHPQAK</sequence>
<evidence type="ECO:0000256" key="10">
    <source>
        <dbReference type="ARBA" id="ARBA00022982"/>
    </source>
</evidence>
<dbReference type="AlphaFoldDB" id="A0A7S0UHG3"/>
<comment type="similarity">
    <text evidence="3">Belongs to the acyl carrier protein (ACP) family.</text>
</comment>
<dbReference type="PROSITE" id="PS00012">
    <property type="entry name" value="PHOSPHOPANTETHEINE"/>
    <property type="match status" value="1"/>
</dbReference>
<dbReference type="InterPro" id="IPR003231">
    <property type="entry name" value="ACP"/>
</dbReference>
<dbReference type="InterPro" id="IPR006162">
    <property type="entry name" value="Ppantetheine_attach_site"/>
</dbReference>
<evidence type="ECO:0000256" key="13">
    <source>
        <dbReference type="ARBA" id="ARBA00023160"/>
    </source>
</evidence>
<organism evidence="16">
    <name type="scientific">Hemiselmis andersenii</name>
    <name type="common">Cryptophyte alga</name>
    <dbReference type="NCBI Taxonomy" id="464988"/>
    <lineage>
        <taxon>Eukaryota</taxon>
        <taxon>Cryptophyceae</taxon>
        <taxon>Cryptomonadales</taxon>
        <taxon>Hemiselmidaceae</taxon>
        <taxon>Hemiselmis</taxon>
    </lineage>
</organism>
<evidence type="ECO:0000256" key="3">
    <source>
        <dbReference type="ARBA" id="ARBA00010930"/>
    </source>
</evidence>
<keyword evidence="13 14" id="KW-0275">Fatty acid biosynthesis</keyword>
<dbReference type="PANTHER" id="PTHR20863">
    <property type="entry name" value="ACYL CARRIER PROTEIN"/>
    <property type="match status" value="1"/>
</dbReference>
<evidence type="ECO:0000256" key="7">
    <source>
        <dbReference type="ARBA" id="ARBA00022553"/>
    </source>
</evidence>
<keyword evidence="10" id="KW-0249">Electron transport</keyword>
<gene>
    <name evidence="16" type="ORF">HAND1043_LOCUS26021</name>
</gene>
<keyword evidence="4" id="KW-0813">Transport</keyword>
<dbReference type="NCBIfam" id="NF002151">
    <property type="entry name" value="PRK00982.1-5"/>
    <property type="match status" value="1"/>
</dbReference>
<dbReference type="NCBIfam" id="NF002148">
    <property type="entry name" value="PRK00982.1-2"/>
    <property type="match status" value="1"/>
</dbReference>
<keyword evidence="7" id="KW-0597">Phosphoprotein</keyword>
<comment type="function">
    <text evidence="14">Carrier of the growing fatty acid chain in fatty acid biosynthesis.</text>
</comment>
<keyword evidence="12" id="KW-0496">Mitochondrion</keyword>
<evidence type="ECO:0000256" key="1">
    <source>
        <dbReference type="ARBA" id="ARBA00004173"/>
    </source>
</evidence>
<dbReference type="HAMAP" id="MF_01217">
    <property type="entry name" value="Acyl_carrier"/>
    <property type="match status" value="1"/>
</dbReference>
<protein>
    <recommendedName>
        <fullName evidence="14">Acyl carrier protein</fullName>
    </recommendedName>
</protein>
<evidence type="ECO:0000256" key="14">
    <source>
        <dbReference type="RuleBase" id="RU000722"/>
    </source>
</evidence>
<proteinExistence type="inferred from homology"/>
<keyword evidence="9" id="KW-0809">Transit peptide</keyword>
<evidence type="ECO:0000256" key="9">
    <source>
        <dbReference type="ARBA" id="ARBA00022946"/>
    </source>
</evidence>
<evidence type="ECO:0000256" key="2">
    <source>
        <dbReference type="ARBA" id="ARBA00005194"/>
    </source>
</evidence>
<keyword evidence="11" id="KW-0443">Lipid metabolism</keyword>
<dbReference type="Gene3D" id="1.10.1200.10">
    <property type="entry name" value="ACP-like"/>
    <property type="match status" value="1"/>
</dbReference>
<accession>A0A7S0UHG3</accession>
<dbReference type="PANTHER" id="PTHR20863:SF28">
    <property type="entry name" value="ACYL CARRIER PROTEIN, MITOCHONDRIAL"/>
    <property type="match status" value="1"/>
</dbReference>
<dbReference type="FunFam" id="1.10.1200.10:FF:000003">
    <property type="entry name" value="Acyl carrier protein"/>
    <property type="match status" value="1"/>
</dbReference>
<dbReference type="EMBL" id="HBFK01042946">
    <property type="protein sequence ID" value="CAD8759507.1"/>
    <property type="molecule type" value="Transcribed_RNA"/>
</dbReference>
<dbReference type="SUPFAM" id="SSF47336">
    <property type="entry name" value="ACP-like"/>
    <property type="match status" value="1"/>
</dbReference>
<keyword evidence="5 14" id="KW-0596">Phosphopantetheine</keyword>
<dbReference type="InterPro" id="IPR036736">
    <property type="entry name" value="ACP-like_sf"/>
</dbReference>
<dbReference type="GO" id="GO:0005739">
    <property type="term" value="C:mitochondrion"/>
    <property type="evidence" value="ECO:0007669"/>
    <property type="project" value="UniProtKB-SubCell"/>
</dbReference>
<evidence type="ECO:0000256" key="6">
    <source>
        <dbReference type="ARBA" id="ARBA00022516"/>
    </source>
</evidence>
<dbReference type="GO" id="GO:0000036">
    <property type="term" value="F:acyl carrier activity"/>
    <property type="evidence" value="ECO:0007669"/>
    <property type="project" value="TreeGrafter"/>
</dbReference>
<dbReference type="Pfam" id="PF00550">
    <property type="entry name" value="PP-binding"/>
    <property type="match status" value="1"/>
</dbReference>
<dbReference type="NCBIfam" id="NF002150">
    <property type="entry name" value="PRK00982.1-4"/>
    <property type="match status" value="1"/>
</dbReference>